<protein>
    <submittedName>
        <fullName evidence="4">HAD family hydrolase</fullName>
        <ecNumber evidence="4">3.1.3.-</ecNumber>
    </submittedName>
</protein>
<dbReference type="RefSeq" id="WP_378260786.1">
    <property type="nucleotide sequence ID" value="NZ_JBHUKR010000004.1"/>
</dbReference>
<comment type="caution">
    <text evidence="4">The sequence shown here is derived from an EMBL/GenBank/DDBJ whole genome shotgun (WGS) entry which is preliminary data.</text>
</comment>
<dbReference type="Pfam" id="PF00702">
    <property type="entry name" value="Hydrolase"/>
    <property type="match status" value="1"/>
</dbReference>
<sequence>MNSTVQAVLVDLDDTLYPQSEFLDAAWQAVADVACEHGVDRENLLAALRATAAEGSDRGRIIDRALAATGCSADALGTLLKPLLAAFRGACPPRLNPYPGVVEALVRLRRRVPLALITDGEVDGQGRKLCALGLAGAFDTVVFSDTWGREFRKPHRRPFEVALQRLAVTADNAVMIGDRPDKDIAGAAGLPMRAIRVRTGEYGHRPDHPGTWMTAADFPAALHLLMPYLPAADRGAAAAG</sequence>
<organism evidence="4 5">
    <name type="scientific">Amycolatopsis pigmentata</name>
    <dbReference type="NCBI Taxonomy" id="450801"/>
    <lineage>
        <taxon>Bacteria</taxon>
        <taxon>Bacillati</taxon>
        <taxon>Actinomycetota</taxon>
        <taxon>Actinomycetes</taxon>
        <taxon>Pseudonocardiales</taxon>
        <taxon>Pseudonocardiaceae</taxon>
        <taxon>Amycolatopsis</taxon>
    </lineage>
</organism>
<dbReference type="EC" id="3.1.3.-" evidence="4"/>
<dbReference type="Gene3D" id="1.10.150.520">
    <property type="match status" value="1"/>
</dbReference>
<dbReference type="InterPro" id="IPR023214">
    <property type="entry name" value="HAD_sf"/>
</dbReference>
<dbReference type="GO" id="GO:0016787">
    <property type="term" value="F:hydrolase activity"/>
    <property type="evidence" value="ECO:0007669"/>
    <property type="project" value="UniProtKB-KW"/>
</dbReference>
<keyword evidence="3" id="KW-0460">Magnesium</keyword>
<dbReference type="InterPro" id="IPR036412">
    <property type="entry name" value="HAD-like_sf"/>
</dbReference>
<evidence type="ECO:0000256" key="2">
    <source>
        <dbReference type="ARBA" id="ARBA00022801"/>
    </source>
</evidence>
<evidence type="ECO:0000313" key="4">
    <source>
        <dbReference type="EMBL" id="MFD2415199.1"/>
    </source>
</evidence>
<dbReference type="SFLD" id="SFLDS00003">
    <property type="entry name" value="Haloacid_Dehalogenase"/>
    <property type="match status" value="1"/>
</dbReference>
<keyword evidence="2 4" id="KW-0378">Hydrolase</keyword>
<dbReference type="InterPro" id="IPR051400">
    <property type="entry name" value="HAD-like_hydrolase"/>
</dbReference>
<name>A0ABW5FLW0_9PSEU</name>
<dbReference type="SUPFAM" id="SSF56784">
    <property type="entry name" value="HAD-like"/>
    <property type="match status" value="1"/>
</dbReference>
<keyword evidence="5" id="KW-1185">Reference proteome</keyword>
<evidence type="ECO:0000313" key="5">
    <source>
        <dbReference type="Proteomes" id="UP001597417"/>
    </source>
</evidence>
<dbReference type="EMBL" id="JBHUKR010000004">
    <property type="protein sequence ID" value="MFD2415199.1"/>
    <property type="molecule type" value="Genomic_DNA"/>
</dbReference>
<evidence type="ECO:0000256" key="1">
    <source>
        <dbReference type="ARBA" id="ARBA00022723"/>
    </source>
</evidence>
<proteinExistence type="predicted"/>
<dbReference type="PANTHER" id="PTHR46470">
    <property type="entry name" value="N-ACYLNEURAMINATE-9-PHOSPHATASE"/>
    <property type="match status" value="1"/>
</dbReference>
<reference evidence="5" key="1">
    <citation type="journal article" date="2019" name="Int. J. Syst. Evol. Microbiol.">
        <title>The Global Catalogue of Microorganisms (GCM) 10K type strain sequencing project: providing services to taxonomists for standard genome sequencing and annotation.</title>
        <authorList>
            <consortium name="The Broad Institute Genomics Platform"/>
            <consortium name="The Broad Institute Genome Sequencing Center for Infectious Disease"/>
            <person name="Wu L."/>
            <person name="Ma J."/>
        </authorList>
    </citation>
    <scope>NUCLEOTIDE SEQUENCE [LARGE SCALE GENOMIC DNA]</scope>
    <source>
        <strain evidence="5">CGMCC 4.7645</strain>
    </source>
</reference>
<gene>
    <name evidence="4" type="ORF">ACFSXZ_02540</name>
</gene>
<dbReference type="PANTHER" id="PTHR46470:SF2">
    <property type="entry name" value="GLYCERALDEHYDE 3-PHOSPHATE PHOSPHATASE"/>
    <property type="match status" value="1"/>
</dbReference>
<accession>A0ABW5FLW0</accession>
<dbReference type="Gene3D" id="3.40.50.1000">
    <property type="entry name" value="HAD superfamily/HAD-like"/>
    <property type="match status" value="1"/>
</dbReference>
<keyword evidence="1" id="KW-0479">Metal-binding</keyword>
<dbReference type="Proteomes" id="UP001597417">
    <property type="component" value="Unassembled WGS sequence"/>
</dbReference>
<evidence type="ECO:0000256" key="3">
    <source>
        <dbReference type="ARBA" id="ARBA00022842"/>
    </source>
</evidence>
<dbReference type="SFLD" id="SFLDG01129">
    <property type="entry name" value="C1.5:_HAD__Beta-PGM__Phosphata"/>
    <property type="match status" value="1"/>
</dbReference>